<dbReference type="AlphaFoldDB" id="A0A183NTX4"/>
<dbReference type="Proteomes" id="UP000269396">
    <property type="component" value="Unassembled WGS sequence"/>
</dbReference>
<sequence length="53" mass="6155">MQWNPGRAVHSVWYSSTGCTCTSELMFTLELELSTVRFKRHRDPTASYYPSLL</sequence>
<dbReference type="EMBL" id="UZAL01027100">
    <property type="protein sequence ID" value="VDP29215.1"/>
    <property type="molecule type" value="Genomic_DNA"/>
</dbReference>
<dbReference type="PROSITE" id="PS51257">
    <property type="entry name" value="PROKAR_LIPOPROTEIN"/>
    <property type="match status" value="1"/>
</dbReference>
<name>A0A183NTX4_9TREM</name>
<organism evidence="1 2">
    <name type="scientific">Schistosoma mattheei</name>
    <dbReference type="NCBI Taxonomy" id="31246"/>
    <lineage>
        <taxon>Eukaryota</taxon>
        <taxon>Metazoa</taxon>
        <taxon>Spiralia</taxon>
        <taxon>Lophotrochozoa</taxon>
        <taxon>Platyhelminthes</taxon>
        <taxon>Trematoda</taxon>
        <taxon>Digenea</taxon>
        <taxon>Strigeidida</taxon>
        <taxon>Schistosomatoidea</taxon>
        <taxon>Schistosomatidae</taxon>
        <taxon>Schistosoma</taxon>
    </lineage>
</organism>
<evidence type="ECO:0000313" key="1">
    <source>
        <dbReference type="EMBL" id="VDP29215.1"/>
    </source>
</evidence>
<proteinExistence type="predicted"/>
<evidence type="ECO:0000313" key="2">
    <source>
        <dbReference type="Proteomes" id="UP000269396"/>
    </source>
</evidence>
<protein>
    <submittedName>
        <fullName evidence="1">Uncharacterized protein</fullName>
    </submittedName>
</protein>
<reference evidence="1 2" key="1">
    <citation type="submission" date="2018-11" db="EMBL/GenBank/DDBJ databases">
        <authorList>
            <consortium name="Pathogen Informatics"/>
        </authorList>
    </citation>
    <scope>NUCLEOTIDE SEQUENCE [LARGE SCALE GENOMIC DNA]</scope>
    <source>
        <strain>Denwood</strain>
        <strain evidence="2">Zambia</strain>
    </source>
</reference>
<accession>A0A183NTX4</accession>
<keyword evidence="2" id="KW-1185">Reference proteome</keyword>
<gene>
    <name evidence="1" type="ORF">SMTD_LOCUS5560</name>
</gene>